<keyword evidence="11" id="KW-1185">Reference proteome</keyword>
<dbReference type="PANTHER" id="PTHR23114">
    <property type="entry name" value="M7GPPPN-MRNA HYDROLASE"/>
    <property type="match status" value="1"/>
</dbReference>
<organism evidence="10 11">
    <name type="scientific">Sporormia fimetaria CBS 119925</name>
    <dbReference type="NCBI Taxonomy" id="1340428"/>
    <lineage>
        <taxon>Eukaryota</taxon>
        <taxon>Fungi</taxon>
        <taxon>Dikarya</taxon>
        <taxon>Ascomycota</taxon>
        <taxon>Pezizomycotina</taxon>
        <taxon>Dothideomycetes</taxon>
        <taxon>Pleosporomycetidae</taxon>
        <taxon>Pleosporales</taxon>
        <taxon>Sporormiaceae</taxon>
        <taxon>Sporormia</taxon>
    </lineage>
</organism>
<dbReference type="SUPFAM" id="SSF140586">
    <property type="entry name" value="Dcp2 domain-like"/>
    <property type="match status" value="1"/>
</dbReference>
<feature type="domain" description="Nudix hydrolase" evidence="9">
    <location>
        <begin position="97"/>
        <end position="229"/>
    </location>
</feature>
<dbReference type="InterPro" id="IPR036189">
    <property type="entry name" value="DCP2_BoxA_sf"/>
</dbReference>
<dbReference type="Proteomes" id="UP000799440">
    <property type="component" value="Unassembled WGS sequence"/>
</dbReference>
<evidence type="ECO:0000313" key="11">
    <source>
        <dbReference type="Proteomes" id="UP000799440"/>
    </source>
</evidence>
<evidence type="ECO:0000256" key="7">
    <source>
        <dbReference type="ARBA" id="ARBA00022884"/>
    </source>
</evidence>
<evidence type="ECO:0000256" key="1">
    <source>
        <dbReference type="ARBA" id="ARBA00001936"/>
    </source>
</evidence>
<keyword evidence="7" id="KW-0694">RNA-binding</keyword>
<comment type="similarity">
    <text evidence="3">Belongs to the Nudix hydrolase family. DCP2 subfamily.</text>
</comment>
<dbReference type="GO" id="GO:0030145">
    <property type="term" value="F:manganese ion binding"/>
    <property type="evidence" value="ECO:0007669"/>
    <property type="project" value="InterPro"/>
</dbReference>
<keyword evidence="4" id="KW-0963">Cytoplasm</keyword>
<sequence length="253" mass="29635">MLPHETRLKLSDWFDDLSVRFLVNLPDEELQDASRICFQIEEAHWFYEDFVREESPDLPSMNMRQFAYEIMAHCPLLETWPEDLRVSAFEAFIAYKARVPVRGGILLNHDMTEVVLVKGWKKSAKWSFPRGKLNKEEHDLVCAVREVYEETGYDLKQAGLVAPEEDMKSIQVPIREQDIKLFVFRGVPKDTYFAPRTRKEISDIQWYKLSDLPTQKRKNAMQQTQAQQNAAQDKRGNSFYMVAPFLGPLKAWI</sequence>
<dbReference type="Pfam" id="PF05026">
    <property type="entry name" value="DCP2"/>
    <property type="match status" value="1"/>
</dbReference>
<keyword evidence="5" id="KW-0479">Metal-binding</keyword>
<gene>
    <name evidence="10" type="ORF">M011DRAFT_410325</name>
</gene>
<comment type="cofactor">
    <cofactor evidence="1">
        <name>Mn(2+)</name>
        <dbReference type="ChEBI" id="CHEBI:29035"/>
    </cofactor>
</comment>
<dbReference type="Gene3D" id="1.10.10.1050">
    <property type="entry name" value="Dcp2, box A domain"/>
    <property type="match status" value="1"/>
</dbReference>
<dbReference type="GO" id="GO:0000184">
    <property type="term" value="P:nuclear-transcribed mRNA catabolic process, nonsense-mediated decay"/>
    <property type="evidence" value="ECO:0007669"/>
    <property type="project" value="InterPro"/>
</dbReference>
<comment type="subcellular location">
    <subcellularLocation>
        <location evidence="2">Cytoplasm</location>
    </subcellularLocation>
</comment>
<reference evidence="10" key="1">
    <citation type="journal article" date="2020" name="Stud. Mycol.">
        <title>101 Dothideomycetes genomes: a test case for predicting lifestyles and emergence of pathogens.</title>
        <authorList>
            <person name="Haridas S."/>
            <person name="Albert R."/>
            <person name="Binder M."/>
            <person name="Bloem J."/>
            <person name="Labutti K."/>
            <person name="Salamov A."/>
            <person name="Andreopoulos B."/>
            <person name="Baker S."/>
            <person name="Barry K."/>
            <person name="Bills G."/>
            <person name="Bluhm B."/>
            <person name="Cannon C."/>
            <person name="Castanera R."/>
            <person name="Culley D."/>
            <person name="Daum C."/>
            <person name="Ezra D."/>
            <person name="Gonzalez J."/>
            <person name="Henrissat B."/>
            <person name="Kuo A."/>
            <person name="Liang C."/>
            <person name="Lipzen A."/>
            <person name="Lutzoni F."/>
            <person name="Magnuson J."/>
            <person name="Mondo S."/>
            <person name="Nolan M."/>
            <person name="Ohm R."/>
            <person name="Pangilinan J."/>
            <person name="Park H.-J."/>
            <person name="Ramirez L."/>
            <person name="Alfaro M."/>
            <person name="Sun H."/>
            <person name="Tritt A."/>
            <person name="Yoshinaga Y."/>
            <person name="Zwiers L.-H."/>
            <person name="Turgeon B."/>
            <person name="Goodwin S."/>
            <person name="Spatafora J."/>
            <person name="Crous P."/>
            <person name="Grigoriev I."/>
        </authorList>
    </citation>
    <scope>NUCLEOTIDE SEQUENCE</scope>
    <source>
        <strain evidence="10">CBS 119925</strain>
    </source>
</reference>
<dbReference type="GO" id="GO:0140933">
    <property type="term" value="F:5'-(N(7)-methylguanosine 5'-triphospho)-[mRNA] hydrolase activity"/>
    <property type="evidence" value="ECO:0007669"/>
    <property type="project" value="InterPro"/>
</dbReference>
<proteinExistence type="inferred from homology"/>
<dbReference type="GO" id="GO:0003723">
    <property type="term" value="F:RNA binding"/>
    <property type="evidence" value="ECO:0007669"/>
    <property type="project" value="UniProtKB-KW"/>
</dbReference>
<feature type="non-terminal residue" evidence="10">
    <location>
        <position position="253"/>
    </location>
</feature>
<dbReference type="Pfam" id="PF00293">
    <property type="entry name" value="NUDIX"/>
    <property type="match status" value="1"/>
</dbReference>
<dbReference type="InterPro" id="IPR015797">
    <property type="entry name" value="NUDIX_hydrolase-like_dom_sf"/>
</dbReference>
<dbReference type="SUPFAM" id="SSF55811">
    <property type="entry name" value="Nudix"/>
    <property type="match status" value="1"/>
</dbReference>
<evidence type="ECO:0000256" key="2">
    <source>
        <dbReference type="ARBA" id="ARBA00004496"/>
    </source>
</evidence>
<evidence type="ECO:0000256" key="3">
    <source>
        <dbReference type="ARBA" id="ARBA00005279"/>
    </source>
</evidence>
<protein>
    <submittedName>
        <fullName evidence="10">DCP2-domain-containing protein</fullName>
    </submittedName>
</protein>
<dbReference type="InterPro" id="IPR007722">
    <property type="entry name" value="DCP2_BoxA"/>
</dbReference>
<dbReference type="PROSITE" id="PS51462">
    <property type="entry name" value="NUDIX"/>
    <property type="match status" value="1"/>
</dbReference>
<keyword evidence="6" id="KW-0378">Hydrolase</keyword>
<dbReference type="PROSITE" id="PS00893">
    <property type="entry name" value="NUDIX_BOX"/>
    <property type="match status" value="1"/>
</dbReference>
<name>A0A6A6UZD1_9PLEO</name>
<dbReference type="GO" id="GO:0000290">
    <property type="term" value="P:deadenylation-dependent decapping of nuclear-transcribed mRNA"/>
    <property type="evidence" value="ECO:0007669"/>
    <property type="project" value="InterPro"/>
</dbReference>
<dbReference type="SMART" id="SM01125">
    <property type="entry name" value="DCP2"/>
    <property type="match status" value="1"/>
</dbReference>
<accession>A0A6A6UZD1</accession>
<dbReference type="InterPro" id="IPR020084">
    <property type="entry name" value="NUDIX_hydrolase_CS"/>
</dbReference>
<dbReference type="InterPro" id="IPR000086">
    <property type="entry name" value="NUDIX_hydrolase_dom"/>
</dbReference>
<dbReference type="GO" id="GO:0000932">
    <property type="term" value="C:P-body"/>
    <property type="evidence" value="ECO:0007669"/>
    <property type="project" value="TreeGrafter"/>
</dbReference>
<keyword evidence="8" id="KW-0464">Manganese</keyword>
<evidence type="ECO:0000313" key="10">
    <source>
        <dbReference type="EMBL" id="KAF2743535.1"/>
    </source>
</evidence>
<evidence type="ECO:0000259" key="9">
    <source>
        <dbReference type="PROSITE" id="PS51462"/>
    </source>
</evidence>
<evidence type="ECO:0000256" key="4">
    <source>
        <dbReference type="ARBA" id="ARBA00022490"/>
    </source>
</evidence>
<dbReference type="OrthoDB" id="18996at2759"/>
<evidence type="ECO:0000256" key="5">
    <source>
        <dbReference type="ARBA" id="ARBA00022723"/>
    </source>
</evidence>
<evidence type="ECO:0000256" key="8">
    <source>
        <dbReference type="ARBA" id="ARBA00023211"/>
    </source>
</evidence>
<dbReference type="PANTHER" id="PTHR23114:SF17">
    <property type="entry name" value="M7GPPPN-MRNA HYDROLASE"/>
    <property type="match status" value="1"/>
</dbReference>
<evidence type="ECO:0000256" key="6">
    <source>
        <dbReference type="ARBA" id="ARBA00022801"/>
    </source>
</evidence>
<dbReference type="CDD" id="cd03672">
    <property type="entry name" value="NUDIX_Dcp2p_Nudt20"/>
    <property type="match status" value="1"/>
</dbReference>
<dbReference type="Gene3D" id="3.90.79.10">
    <property type="entry name" value="Nucleoside Triphosphate Pyrophosphohydrolase"/>
    <property type="match status" value="1"/>
</dbReference>
<dbReference type="EMBL" id="MU006596">
    <property type="protein sequence ID" value="KAF2743535.1"/>
    <property type="molecule type" value="Genomic_DNA"/>
</dbReference>
<dbReference type="InterPro" id="IPR044099">
    <property type="entry name" value="Dcp2_NUDIX"/>
</dbReference>
<dbReference type="FunFam" id="3.90.79.10:FF:000003">
    <property type="entry name" value="M7GpppN-mRNA hydrolase isoform 2"/>
    <property type="match status" value="1"/>
</dbReference>
<dbReference type="AlphaFoldDB" id="A0A6A6UZD1"/>